<keyword evidence="6" id="KW-0460">Magnesium</keyword>
<feature type="region of interest" description="Disordered" evidence="14">
    <location>
        <begin position="361"/>
        <end position="381"/>
    </location>
</feature>
<evidence type="ECO:0000256" key="9">
    <source>
        <dbReference type="ARBA" id="ARBA00023125"/>
    </source>
</evidence>
<evidence type="ECO:0000259" key="15">
    <source>
        <dbReference type="PROSITE" id="PS51749"/>
    </source>
</evidence>
<evidence type="ECO:0000256" key="13">
    <source>
        <dbReference type="SAM" id="Coils"/>
    </source>
</evidence>
<dbReference type="Pfam" id="PF18541">
    <property type="entry name" value="RuvC_III"/>
    <property type="match status" value="1"/>
</dbReference>
<evidence type="ECO:0000256" key="8">
    <source>
        <dbReference type="ARBA" id="ARBA00023118"/>
    </source>
</evidence>
<dbReference type="SMART" id="SM00507">
    <property type="entry name" value="HNHc"/>
    <property type="match status" value="1"/>
</dbReference>
<keyword evidence="3" id="KW-0479">Metal-binding</keyword>
<evidence type="ECO:0000256" key="1">
    <source>
        <dbReference type="ARBA" id="ARBA00001946"/>
    </source>
</evidence>
<dbReference type="Proteomes" id="UP000003343">
    <property type="component" value="Unassembled WGS sequence"/>
</dbReference>
<dbReference type="GO" id="GO:0003723">
    <property type="term" value="F:RNA binding"/>
    <property type="evidence" value="ECO:0007669"/>
    <property type="project" value="UniProtKB-UniRule"/>
</dbReference>
<evidence type="ECO:0000256" key="6">
    <source>
        <dbReference type="ARBA" id="ARBA00022842"/>
    </source>
</evidence>
<dbReference type="NCBIfam" id="TIGR01865">
    <property type="entry name" value="cas_Csn1"/>
    <property type="match status" value="1"/>
</dbReference>
<dbReference type="Pfam" id="PF18470">
    <property type="entry name" value="Cas9_a"/>
    <property type="match status" value="1"/>
</dbReference>
<dbReference type="GO" id="GO:0003677">
    <property type="term" value="F:DNA binding"/>
    <property type="evidence" value="ECO:0007669"/>
    <property type="project" value="UniProtKB-UniRule"/>
</dbReference>
<dbReference type="Pfam" id="PF17894">
    <property type="entry name" value="Cas9_Topo"/>
    <property type="match status" value="1"/>
</dbReference>
<evidence type="ECO:0000313" key="17">
    <source>
        <dbReference type="Proteomes" id="UP000003343"/>
    </source>
</evidence>
<dbReference type="EMBL" id="AEPZ01000001">
    <property type="protein sequence ID" value="EFU82942.1"/>
    <property type="molecule type" value="Genomic_DNA"/>
</dbReference>
<evidence type="ECO:0000256" key="7">
    <source>
        <dbReference type="ARBA" id="ARBA00022884"/>
    </source>
</evidence>
<keyword evidence="9 12" id="KW-0238">DNA-binding</keyword>
<evidence type="ECO:0000256" key="5">
    <source>
        <dbReference type="ARBA" id="ARBA00022801"/>
    </source>
</evidence>
<comment type="cofactor">
    <cofactor evidence="1">
        <name>Mg(2+)</name>
        <dbReference type="ChEBI" id="CHEBI:18420"/>
    </cofactor>
</comment>
<evidence type="ECO:0000256" key="3">
    <source>
        <dbReference type="ARBA" id="ARBA00022723"/>
    </source>
</evidence>
<dbReference type="RefSeq" id="WP_004010401.1">
    <property type="nucleotide sequence ID" value="NZ_GL622346.1"/>
</dbReference>
<dbReference type="Gene3D" id="3.30.70.3520">
    <property type="match status" value="1"/>
</dbReference>
<feature type="coiled-coil region" evidence="13">
    <location>
        <begin position="541"/>
        <end position="570"/>
    </location>
</feature>
<dbReference type="InterPro" id="IPR040796">
    <property type="entry name" value="Cas9_b_hairpin"/>
</dbReference>
<dbReference type="Pfam" id="PF18525">
    <property type="entry name" value="Cas9_C"/>
    <property type="match status" value="1"/>
</dbReference>
<comment type="caution">
    <text evidence="16">The sequence shown here is derived from an EMBL/GenBank/DDBJ whole genome shotgun (WGS) entry which is preliminary data.</text>
</comment>
<keyword evidence="5 12" id="KW-0378">Hydrolase</keyword>
<dbReference type="GO" id="GO:0051607">
    <property type="term" value="P:defense response to virus"/>
    <property type="evidence" value="ECO:0007669"/>
    <property type="project" value="UniProtKB-KW"/>
</dbReference>
<dbReference type="InterPro" id="IPR028629">
    <property type="entry name" value="Cas9"/>
</dbReference>
<accession>E6M1C3</accession>
<dbReference type="GO" id="GO:0004519">
    <property type="term" value="F:endonuclease activity"/>
    <property type="evidence" value="ECO:0007669"/>
    <property type="project" value="UniProtKB-UniRule"/>
</dbReference>
<dbReference type="Pfam" id="PF17893">
    <property type="entry name" value="Cas9_b_hairpin"/>
    <property type="match status" value="1"/>
</dbReference>
<feature type="domain" description="HNH Cas9-type" evidence="15">
    <location>
        <begin position="541"/>
        <end position="702"/>
    </location>
</feature>
<dbReference type="InterPro" id="IPR040619">
    <property type="entry name" value="Cas9_alpha-helical_lobe"/>
</dbReference>
<organism evidence="16 17">
    <name type="scientific">Mobiluncus holmesii ATCC 35242</name>
    <dbReference type="NCBI Taxonomy" id="887899"/>
    <lineage>
        <taxon>Bacteria</taxon>
        <taxon>Bacillati</taxon>
        <taxon>Actinomycetota</taxon>
        <taxon>Actinomycetes</taxon>
        <taxon>Actinomycetales</taxon>
        <taxon>Actinomycetaceae</taxon>
        <taxon>Mobiluncus</taxon>
    </lineage>
</organism>
<keyword evidence="7" id="KW-0694">RNA-binding</keyword>
<evidence type="ECO:0000256" key="11">
    <source>
        <dbReference type="ARBA" id="ARBA00046380"/>
    </source>
</evidence>
<dbReference type="InterPro" id="IPR033114">
    <property type="entry name" value="HNH_CAS9"/>
</dbReference>
<dbReference type="InterPro" id="IPR003615">
    <property type="entry name" value="HNH_nuc"/>
</dbReference>
<keyword evidence="13" id="KW-0175">Coiled coil</keyword>
<keyword evidence="10" id="KW-0464">Manganese</keyword>
<dbReference type="Gene3D" id="3.30.420.10">
    <property type="entry name" value="Ribonuclease H-like superfamily/Ribonuclease H"/>
    <property type="match status" value="3"/>
</dbReference>
<dbReference type="GO" id="GO:0016787">
    <property type="term" value="F:hydrolase activity"/>
    <property type="evidence" value="ECO:0007669"/>
    <property type="project" value="UniProtKB-KW"/>
</dbReference>
<evidence type="ECO:0000256" key="12">
    <source>
        <dbReference type="PROSITE-ProRule" id="PRU01085"/>
    </source>
</evidence>
<dbReference type="InterPro" id="IPR041217">
    <property type="entry name" value="Cas9_C"/>
</dbReference>
<evidence type="ECO:0000313" key="16">
    <source>
        <dbReference type="EMBL" id="EFU82942.1"/>
    </source>
</evidence>
<keyword evidence="8" id="KW-0051">Antiviral defense</keyword>
<reference evidence="16 17" key="1">
    <citation type="submission" date="2010-12" db="EMBL/GenBank/DDBJ databases">
        <authorList>
            <person name="Muzny D."/>
            <person name="Qin X."/>
            <person name="Deng J."/>
            <person name="Jiang H."/>
            <person name="Liu Y."/>
            <person name="Qu J."/>
            <person name="Song X.-Z."/>
            <person name="Zhang L."/>
            <person name="Thornton R."/>
            <person name="Coyle M."/>
            <person name="Francisco L."/>
            <person name="Jackson L."/>
            <person name="Javaid M."/>
            <person name="Korchina V."/>
            <person name="Kovar C."/>
            <person name="Mata R."/>
            <person name="Mathew T."/>
            <person name="Ngo R."/>
            <person name="Nguyen L."/>
            <person name="Nguyen N."/>
            <person name="Okwuonu G."/>
            <person name="Ongeri F."/>
            <person name="Pham C."/>
            <person name="Simmons D."/>
            <person name="Wilczek-Boney K."/>
            <person name="Hale W."/>
            <person name="Jakkamsetti A."/>
            <person name="Pham P."/>
            <person name="Ruth R."/>
            <person name="San Lucas F."/>
            <person name="Warren J."/>
            <person name="Zhang J."/>
            <person name="Zhao Z."/>
            <person name="Zhou C."/>
            <person name="Zhu D."/>
            <person name="Lee S."/>
            <person name="Bess C."/>
            <person name="Blankenburg K."/>
            <person name="Forbes L."/>
            <person name="Fu Q."/>
            <person name="Gubbala S."/>
            <person name="Hirani K."/>
            <person name="Jayaseelan J.C."/>
            <person name="Lara F."/>
            <person name="Munidasa M."/>
            <person name="Palculict T."/>
            <person name="Patil S."/>
            <person name="Pu L.-L."/>
            <person name="Saada N."/>
            <person name="Tang L."/>
            <person name="Weissenberger G."/>
            <person name="Zhu Y."/>
            <person name="Hemphill L."/>
            <person name="Shang Y."/>
            <person name="Youmans B."/>
            <person name="Ayvaz T."/>
            <person name="Ross M."/>
            <person name="Santibanez J."/>
            <person name="Aqrawi P."/>
            <person name="Gross S."/>
            <person name="Joshi V."/>
            <person name="Fowler G."/>
            <person name="Nazareth L."/>
            <person name="Reid J."/>
            <person name="Worley K."/>
            <person name="Petrosino J."/>
            <person name="Highlander S."/>
            <person name="Gibbs R."/>
        </authorList>
    </citation>
    <scope>NUCLEOTIDE SEQUENCE [LARGE SCALE GENOMIC DNA]</scope>
    <source>
        <strain evidence="16 17">ATCC 35242</strain>
    </source>
</reference>
<dbReference type="InterPro" id="IPR036397">
    <property type="entry name" value="RNaseH_sf"/>
</dbReference>
<evidence type="ECO:0000256" key="10">
    <source>
        <dbReference type="ARBA" id="ARBA00023211"/>
    </source>
</evidence>
<dbReference type="InterPro" id="IPR041225">
    <property type="entry name" value="Cas9_Topo"/>
</dbReference>
<sequence>MFVYLNSPRGFGPATFLTDLPHFCIIFGNNDFMDNRKYHVGIDVGTNSVGFAAVEVGDSGSPIRFLNTMVVIHDSGVDPEQKKYAITRLASAGTARRTRRLYRTRRQRLRELDDFISNELGYPLVNLENFADPYEPWKVRADLATIKLPADELPEAMSIALRHMARHRGWRSPYQRVEALHLHAEISEEFSALKKRVMEKTGDVFSDDATPAEVLVDLMGRQKIRGADGMLSGKLRQSDNANELRKIASVQGIDDETLNRIIDRVFFSRSPKGKASERVGMDALPGQGSKPRALKAMPSFQKFRIVSVICNLRIKDSGDDNRPLSMEEKEQLIGYLMSSTTDDHVTWTDVAELLHVKRSNLQGTAKEGPDGERPYTRPPVNSAWSKIKDSKIKSLVALWKTGDVDVQSAIVEALSNASVLEDARPGADIVVAYLESLDDKELESLDKVGLPAGRASYSEDSLERLTERMLQDDCDLFEARKREFGVSDDWKPPADPIYAPVGNPGVDRVLKIVNRLLMAAEREWGAPTQINIEHVRSGFSSELMQREFERENERRRAQNEEAVKAILTEKGGNSHVSKYDIIRYYAVKRQNCQCLYCGTPITFSDCELDHIVPRKGVGSTNSRVNLAAACRSCNRDKSNLPFAVWAGKTSNFDVSIDGAVSRVKQWQRSQNEGAREFRAFQNEVISRLLKTTEDPEIDSRSLESVAWMARELHHRVEYYFQSKGAQTQVSVYRGAVTAQARKSSGLEDKVKMIGGGGKTRLDRRHHAMDAATIALMTPGISTTLSEKNNLRDAQKFTGQSETWKDYCGRTETAREHFAVWKSNMERLTDLFNDKLENDAIPVVQPLRLRLSDSKAHDDGIGKLDSKKLGSVWSLADIDRAATPQIWTALTRCDDFDPTKGLPENANRVIRAQGVKYESEDNIPVFPSNVAAIAVRDGYAEIGSTIHHARIYRIDDGKKIFYSMIRVFAVDLLKHQAEDLFTVKLPPSAISIRTCEDSLRRALSNGTAEYLGWLVPGDEIIVDTSDKAFHTGQIGDLLRNFPVNSFRLTGFPSNSRLRLKPVLLAGEGLRDDAEDSIKKILSGQGWRPAINVLFSKGKPRIVRRNSLGIERPSSNNGLPFSWEA</sequence>
<evidence type="ECO:0000256" key="4">
    <source>
        <dbReference type="ARBA" id="ARBA00022759"/>
    </source>
</evidence>
<comment type="subunit">
    <text evidence="11">Monomer. Binds crRNA and tracrRNA.</text>
</comment>
<keyword evidence="17" id="KW-1185">Reference proteome</keyword>
<protein>
    <submittedName>
        <fullName evidence="16">CRISPR-associated protein, Csn1 family</fullName>
    </submittedName>
</protein>
<proteinExistence type="predicted"/>
<evidence type="ECO:0000256" key="14">
    <source>
        <dbReference type="SAM" id="MobiDB-lite"/>
    </source>
</evidence>
<gene>
    <name evidence="16" type="primary">csn1</name>
    <name evidence="16" type="ORF">HMPREF0576_0272</name>
</gene>
<dbReference type="AlphaFoldDB" id="E6M1C3"/>
<dbReference type="PROSITE" id="PS51749">
    <property type="entry name" value="HNH_CAS9"/>
    <property type="match status" value="1"/>
</dbReference>
<name>E6M1C3_9ACTO</name>
<keyword evidence="2 12" id="KW-0540">Nuclease</keyword>
<dbReference type="InterPro" id="IPR041383">
    <property type="entry name" value="RuvC_III"/>
</dbReference>
<dbReference type="Pfam" id="PF01844">
    <property type="entry name" value="HNH"/>
    <property type="match status" value="1"/>
</dbReference>
<dbReference type="HOGENOM" id="CLU_280423_0_0_11"/>
<keyword evidence="4 12" id="KW-0255">Endonuclease</keyword>
<dbReference type="GO" id="GO:0008270">
    <property type="term" value="F:zinc ion binding"/>
    <property type="evidence" value="ECO:0007669"/>
    <property type="project" value="InterPro"/>
</dbReference>
<evidence type="ECO:0000256" key="2">
    <source>
        <dbReference type="ARBA" id="ARBA00022722"/>
    </source>
</evidence>
<dbReference type="InterPro" id="IPR002711">
    <property type="entry name" value="HNH"/>
</dbReference>